<reference evidence="1 2" key="1">
    <citation type="submission" date="2024-06" db="EMBL/GenBank/DDBJ databases">
        <title>Caproicibacterium argilliputei sp. nov, a novel caproic acid producing anaerobic bacterium isolated from pit mud.</title>
        <authorList>
            <person name="Xia S."/>
        </authorList>
    </citation>
    <scope>NUCLEOTIDE SEQUENCE [LARGE SCALE GENOMIC DNA]</scope>
    <source>
        <strain evidence="1 2">ZCY20-5</strain>
    </source>
</reference>
<keyword evidence="2" id="KW-1185">Reference proteome</keyword>
<gene>
    <name evidence="1" type="ORF">PXC00_04030</name>
</gene>
<name>A0AA97DA27_9FIRM</name>
<dbReference type="Proteomes" id="UP001300604">
    <property type="component" value="Chromosome"/>
</dbReference>
<proteinExistence type="predicted"/>
<evidence type="ECO:0000313" key="1">
    <source>
        <dbReference type="EMBL" id="WOC33056.1"/>
    </source>
</evidence>
<dbReference type="AlphaFoldDB" id="A0AA97DA27"/>
<accession>A0AA97DA27</accession>
<dbReference type="EMBL" id="CP135996">
    <property type="protein sequence ID" value="WOC33056.1"/>
    <property type="molecule type" value="Genomic_DNA"/>
</dbReference>
<organism evidence="1 2">
    <name type="scientific">Caproicibacterium argilliputei</name>
    <dbReference type="NCBI Taxonomy" id="3030016"/>
    <lineage>
        <taxon>Bacteria</taxon>
        <taxon>Bacillati</taxon>
        <taxon>Bacillota</taxon>
        <taxon>Clostridia</taxon>
        <taxon>Eubacteriales</taxon>
        <taxon>Oscillospiraceae</taxon>
        <taxon>Caproicibacterium</taxon>
    </lineage>
</organism>
<dbReference type="KEGG" id="carl:PXC00_04030"/>
<sequence length="101" mass="11127">MAVKPYQVKKEFGGKTYTAQFNGVSAALKAQDSWNLDGTDITSNEKMADYILENVIVDPHGLTPDDFDTTRALNEVIVWGLQVMNGGFRPDTSAEEVKTKS</sequence>
<protein>
    <recommendedName>
        <fullName evidence="3">Phage tail protein</fullName>
    </recommendedName>
</protein>
<evidence type="ECO:0000313" key="2">
    <source>
        <dbReference type="Proteomes" id="UP001300604"/>
    </source>
</evidence>
<evidence type="ECO:0008006" key="3">
    <source>
        <dbReference type="Google" id="ProtNLM"/>
    </source>
</evidence>
<reference evidence="2" key="2">
    <citation type="submission" date="2024-06" db="EMBL/GenBank/DDBJ databases">
        <title>Caproicibacterium argilliputei sp. nov, a novel caproic acid producing anaerobic bacterium isolated from pit mud.</title>
        <authorList>
            <person name="Zeng C."/>
        </authorList>
    </citation>
    <scope>NUCLEOTIDE SEQUENCE [LARGE SCALE GENOMIC DNA]</scope>
    <source>
        <strain evidence="2">ZCY20-5</strain>
    </source>
</reference>
<reference evidence="2" key="3">
    <citation type="submission" date="2024-06" db="EMBL/GenBank/DDBJ databases">
        <authorList>
            <person name="Zeng C."/>
        </authorList>
    </citation>
    <scope>NUCLEOTIDE SEQUENCE [LARGE SCALE GENOMIC DNA]</scope>
    <source>
        <strain evidence="2">ZCY20-5</strain>
    </source>
</reference>
<dbReference type="RefSeq" id="WP_275846932.1">
    <property type="nucleotide sequence ID" value="NZ_CP135996.1"/>
</dbReference>